<keyword evidence="3" id="KW-1185">Reference proteome</keyword>
<proteinExistence type="predicted"/>
<sequence>MTPASVQRLTRLAIIAVTLLLAACRMPVKVSGQGYVFGEDAGQLYRAGYTFEINEDFQETFWPVPAPGYSFGRWTDICNNLYGPCELTLDEPLWSRDDSIPLGARFRRNYSGPLEIRYYETYWYEATRTLSVPLSRVDLRGANGAGSPRYFMASPDLEVIVPAARVGPDLLFPLPNDEYPPEDYWLFASATDSEGIIASASISFGLASKVPAGGFTAYDGASPWASALPACVAANTPFQLCSLATLPFIGQQAASPSVEEVLARTVVSHPWMGRRFEQVLRALPQDMLPLFRGATAVVIGADIRPAFYTSATGAIYLDPQDLWLTPEERQTIDWAPDYRTEYGHDLNFISYDLYISGSEAAWTPAYLYEEFESRTLQDILLPVATLLVHELAHANDAVAPALLGLVSDDETVLEAVLRLENRSPSLQLLNTYPLTSSFLYQLAEILYFGAPVAEPVLELSARGLGLEFVQDEANALYAFATPYEDTAMLVEEVLTHYFFGADRLVSFLDAPVSGSGDCSDYTVQWSSINRVAKPAVKERARLVLSGILDVADVSRYLAAIPEPRKLQRGLSLCENLDRLASAPGALPGKFIPPPELARRQVEKIRSHRQMRQRSGRGRAGRGRIVPR</sequence>
<feature type="region of interest" description="Disordered" evidence="1">
    <location>
        <begin position="603"/>
        <end position="627"/>
    </location>
</feature>
<dbReference type="EMBL" id="SMSE01000001">
    <property type="protein sequence ID" value="TDG15728.1"/>
    <property type="molecule type" value="Genomic_DNA"/>
</dbReference>
<evidence type="ECO:0000313" key="3">
    <source>
        <dbReference type="Proteomes" id="UP000295554"/>
    </source>
</evidence>
<dbReference type="Proteomes" id="UP000295554">
    <property type="component" value="Unassembled WGS sequence"/>
</dbReference>
<evidence type="ECO:0000313" key="2">
    <source>
        <dbReference type="EMBL" id="TDG15728.1"/>
    </source>
</evidence>
<name>A0A4R5LWT0_9GAMM</name>
<reference evidence="2 3" key="1">
    <citation type="submission" date="2019-03" db="EMBL/GenBank/DDBJ databases">
        <title>Seongchinamella monodicae gen. nov., sp. nov., a novel member of the Gammaproteobacteria isolated from a tidal mudflat of beach.</title>
        <authorList>
            <person name="Yang H.G."/>
            <person name="Kang J.W."/>
            <person name="Lee S.D."/>
        </authorList>
    </citation>
    <scope>NUCLEOTIDE SEQUENCE [LARGE SCALE GENOMIC DNA]</scope>
    <source>
        <strain evidence="2 3">GH4-78</strain>
    </source>
</reference>
<protein>
    <recommendedName>
        <fullName evidence="4">Bacterial repeat domain-containing protein</fullName>
    </recommendedName>
</protein>
<evidence type="ECO:0008006" key="4">
    <source>
        <dbReference type="Google" id="ProtNLM"/>
    </source>
</evidence>
<gene>
    <name evidence="2" type="ORF">E2F43_05750</name>
</gene>
<dbReference type="RefSeq" id="WP_133210469.1">
    <property type="nucleotide sequence ID" value="NZ_SMSE01000001.1"/>
</dbReference>
<comment type="caution">
    <text evidence="2">The sequence shown here is derived from an EMBL/GenBank/DDBJ whole genome shotgun (WGS) entry which is preliminary data.</text>
</comment>
<organism evidence="2 3">
    <name type="scientific">Seongchinamella unica</name>
    <dbReference type="NCBI Taxonomy" id="2547392"/>
    <lineage>
        <taxon>Bacteria</taxon>
        <taxon>Pseudomonadati</taxon>
        <taxon>Pseudomonadota</taxon>
        <taxon>Gammaproteobacteria</taxon>
        <taxon>Cellvibrionales</taxon>
        <taxon>Halieaceae</taxon>
        <taxon>Seongchinamella</taxon>
    </lineage>
</organism>
<evidence type="ECO:0000256" key="1">
    <source>
        <dbReference type="SAM" id="MobiDB-lite"/>
    </source>
</evidence>
<dbReference type="OrthoDB" id="5803286at2"/>
<feature type="compositionally biased region" description="Basic residues" evidence="1">
    <location>
        <begin position="605"/>
        <end position="627"/>
    </location>
</feature>
<dbReference type="AlphaFoldDB" id="A0A4R5LWT0"/>
<accession>A0A4R5LWT0</accession>